<reference evidence="1" key="1">
    <citation type="journal article" date="2022" name="bioRxiv">
        <title>Population genetic analysis of Ophidiomyces ophidiicola, the causative agent of snake fungal disease, indicates recent introductions to the USA.</title>
        <authorList>
            <person name="Ladner J.T."/>
            <person name="Palmer J.M."/>
            <person name="Ettinger C.L."/>
            <person name="Stajich J.E."/>
            <person name="Farrell T.M."/>
            <person name="Glorioso B.M."/>
            <person name="Lawson B."/>
            <person name="Price S.J."/>
            <person name="Stengle A.G."/>
            <person name="Grear D.A."/>
            <person name="Lorch J.M."/>
        </authorList>
    </citation>
    <scope>NUCLEOTIDE SEQUENCE</scope>
    <source>
        <strain evidence="1">NWHC 24266-5</strain>
    </source>
</reference>
<evidence type="ECO:0000313" key="1">
    <source>
        <dbReference type="EMBL" id="KAI2383735.1"/>
    </source>
</evidence>
<proteinExistence type="predicted"/>
<dbReference type="EMBL" id="JALBCA010000085">
    <property type="protein sequence ID" value="KAI2383735.1"/>
    <property type="molecule type" value="Genomic_DNA"/>
</dbReference>
<name>A0ACB8UTU5_9EURO</name>
<protein>
    <submittedName>
        <fullName evidence="1">GID complex subunit containing RING finger motif</fullName>
    </submittedName>
</protein>
<comment type="caution">
    <text evidence="1">The sequence shown here is derived from an EMBL/GenBank/DDBJ whole genome shotgun (WGS) entry which is preliminary data.</text>
</comment>
<organism evidence="1">
    <name type="scientific">Ophidiomyces ophidiicola</name>
    <dbReference type="NCBI Taxonomy" id="1387563"/>
    <lineage>
        <taxon>Eukaryota</taxon>
        <taxon>Fungi</taxon>
        <taxon>Dikarya</taxon>
        <taxon>Ascomycota</taxon>
        <taxon>Pezizomycotina</taxon>
        <taxon>Eurotiomycetes</taxon>
        <taxon>Eurotiomycetidae</taxon>
        <taxon>Onygenales</taxon>
        <taxon>Onygenaceae</taxon>
        <taxon>Ophidiomyces</taxon>
    </lineage>
</organism>
<accession>A0ACB8UTU5</accession>
<gene>
    <name evidence="1" type="primary">FYV10</name>
    <name evidence="1" type="ORF">LOY88_005099</name>
</gene>
<sequence length="402" mass="45886">MAAELTSIKLNPESHLLLDQPLLRVPYELARRNFKSTQRVVEREREQILPILKDTANASLSGTQDTAQTLEALDTMIARMQNLKRKMETLHDEEKKIATQSQKRLQHIQNLYQIPSLADVKYEQWSRTRLNRLLADHMLRSGYLESAKQLAQDKDISDLVDIDVFVQCQRIGESLHRGETKDALQWCGENKVALKKVQSRFEFELRLQQYIELLRVGDKAGARKHATKFLTPHSETQAQDIRRAAGLLVYFPDTRAEPYKTMYSLDRWQYLSDLFMRTHHDLLSLSSRPLLQIALSAGLSALKTPACHSTITSSRASPNSLTTSICPICSTELNDLARHVPYAHHAKSYVEADPVVLPNHRLYGTARLLDMSRKAGVPENQVKDPITGEIFDFSKIKKVYIS</sequence>